<feature type="chain" id="PRO_5002252381" description="Cytochrome P450" evidence="3">
    <location>
        <begin position="23"/>
        <end position="564"/>
    </location>
</feature>
<dbReference type="PANTHER" id="PTHR24305:SF166">
    <property type="entry name" value="CYTOCHROME P450 12A4, MITOCHONDRIAL-RELATED"/>
    <property type="match status" value="1"/>
</dbReference>
<dbReference type="PRINTS" id="PR00385">
    <property type="entry name" value="P450"/>
</dbReference>
<dbReference type="GeneID" id="25327158"/>
<dbReference type="PANTHER" id="PTHR24305">
    <property type="entry name" value="CYTOCHROME P450"/>
    <property type="match status" value="1"/>
</dbReference>
<evidence type="ECO:0000256" key="2">
    <source>
        <dbReference type="PIRSR" id="PIRSR602401-1"/>
    </source>
</evidence>
<evidence type="ECO:0000313" key="5">
    <source>
        <dbReference type="Proteomes" id="UP000054342"/>
    </source>
</evidence>
<keyword evidence="2" id="KW-0349">Heme</keyword>
<dbReference type="CDD" id="cd11070">
    <property type="entry name" value="CYP56-like"/>
    <property type="match status" value="1"/>
</dbReference>
<keyword evidence="2" id="KW-0408">Iron</keyword>
<dbReference type="Gene3D" id="1.10.630.10">
    <property type="entry name" value="Cytochrome P450"/>
    <property type="match status" value="1"/>
</dbReference>
<dbReference type="InterPro" id="IPR002401">
    <property type="entry name" value="Cyt_P450_E_grp-I"/>
</dbReference>
<name>A0A0D2EMG0_9EURO</name>
<dbReference type="InterPro" id="IPR050121">
    <property type="entry name" value="Cytochrome_P450_monoxygenase"/>
</dbReference>
<dbReference type="EMBL" id="KN847319">
    <property type="protein sequence ID" value="KIW56603.1"/>
    <property type="molecule type" value="Genomic_DNA"/>
</dbReference>
<evidence type="ECO:0008006" key="6">
    <source>
        <dbReference type="Google" id="ProtNLM"/>
    </source>
</evidence>
<dbReference type="OrthoDB" id="1470350at2759"/>
<dbReference type="InterPro" id="IPR036396">
    <property type="entry name" value="Cyt_P450_sf"/>
</dbReference>
<evidence type="ECO:0000313" key="4">
    <source>
        <dbReference type="EMBL" id="KIW56603.1"/>
    </source>
</evidence>
<dbReference type="InterPro" id="IPR001128">
    <property type="entry name" value="Cyt_P450"/>
</dbReference>
<sequence length="564" mass="64408">MAFWTSLILLPLVVLTAFRSWGLLRNYFEARKLGIPIVITPVSWHDTIWGLFADRFRWIRNFPFSGWYEISLFSFAQRQRHLPHQKYGDVYVVVSPSANYIMLNDPKTSLEVQSHYKIWTKPEPVYEIFTTLGNNLIADNGEDWQRQRRIVNPAFREQNYRLVWEESLRQAQQWLDGRQAQSNRSATMLDVRKDMVLIALHVLSGAGFGQIHDFSSGLRDTPPGHIKSFPDSLMFLLTNLLRVVVFKNVRLPKFLMPNFIQDLKDTVEDFSLYLREMVAYNRATTQGGGGGQNADMVSALVEADEAAKREEKKPGLGARAKPTHLTDDEMYGNLFLFNLAGFETTSNTLTYTVPFLAANNDVQNWVGEEVDSVLQDKAVQDLDYESVFPSLVRCLAVMHETLRIFGPISSNARWPAGESQVLRIGDRDIVVPAGTFVMTNLYGLHSDPRWWGPDCLEWKPRRWIMLDPETGKETLAPPPSGAAYIPWAVGPRVCPGKKFSQVEFVAVIAMLLRSYRLKPLVIEEKMKTEEQAKQALIDVMYDSLTRVTVNMRHPENAGVVFLDR</sequence>
<keyword evidence="2" id="KW-0479">Metal-binding</keyword>
<gene>
    <name evidence="4" type="ORF">PV05_05250</name>
</gene>
<dbReference type="Pfam" id="PF00067">
    <property type="entry name" value="p450"/>
    <property type="match status" value="1"/>
</dbReference>
<reference evidence="4 5" key="1">
    <citation type="submission" date="2015-01" db="EMBL/GenBank/DDBJ databases">
        <title>The Genome Sequence of Exophiala xenobiotica CBS118157.</title>
        <authorList>
            <consortium name="The Broad Institute Genomics Platform"/>
            <person name="Cuomo C."/>
            <person name="de Hoog S."/>
            <person name="Gorbushina A."/>
            <person name="Stielow B."/>
            <person name="Teixiera M."/>
            <person name="Abouelleil A."/>
            <person name="Chapman S.B."/>
            <person name="Priest M."/>
            <person name="Young S.K."/>
            <person name="Wortman J."/>
            <person name="Nusbaum C."/>
            <person name="Birren B."/>
        </authorList>
    </citation>
    <scope>NUCLEOTIDE SEQUENCE [LARGE SCALE GENOMIC DNA]</scope>
    <source>
        <strain evidence="4 5">CBS 118157</strain>
    </source>
</reference>
<dbReference type="PRINTS" id="PR00463">
    <property type="entry name" value="EP450I"/>
</dbReference>
<dbReference type="GO" id="GO:0005506">
    <property type="term" value="F:iron ion binding"/>
    <property type="evidence" value="ECO:0007669"/>
    <property type="project" value="InterPro"/>
</dbReference>
<dbReference type="GO" id="GO:0016705">
    <property type="term" value="F:oxidoreductase activity, acting on paired donors, with incorporation or reduction of molecular oxygen"/>
    <property type="evidence" value="ECO:0007669"/>
    <property type="project" value="InterPro"/>
</dbReference>
<organism evidence="4 5">
    <name type="scientific">Exophiala xenobiotica</name>
    <dbReference type="NCBI Taxonomy" id="348802"/>
    <lineage>
        <taxon>Eukaryota</taxon>
        <taxon>Fungi</taxon>
        <taxon>Dikarya</taxon>
        <taxon>Ascomycota</taxon>
        <taxon>Pezizomycotina</taxon>
        <taxon>Eurotiomycetes</taxon>
        <taxon>Chaetothyriomycetidae</taxon>
        <taxon>Chaetothyriales</taxon>
        <taxon>Herpotrichiellaceae</taxon>
        <taxon>Exophiala</taxon>
    </lineage>
</organism>
<dbReference type="AlphaFoldDB" id="A0A0D2EMG0"/>
<keyword evidence="3" id="KW-0732">Signal</keyword>
<comment type="cofactor">
    <cofactor evidence="2">
        <name>heme</name>
        <dbReference type="ChEBI" id="CHEBI:30413"/>
    </cofactor>
</comment>
<evidence type="ECO:0000256" key="1">
    <source>
        <dbReference type="ARBA" id="ARBA00010617"/>
    </source>
</evidence>
<dbReference type="HOGENOM" id="CLU_001570_25_2_1"/>
<dbReference type="STRING" id="348802.A0A0D2EMG0"/>
<dbReference type="GO" id="GO:0004497">
    <property type="term" value="F:monooxygenase activity"/>
    <property type="evidence" value="ECO:0007669"/>
    <property type="project" value="InterPro"/>
</dbReference>
<dbReference type="Proteomes" id="UP000054342">
    <property type="component" value="Unassembled WGS sequence"/>
</dbReference>
<dbReference type="RefSeq" id="XP_013317187.1">
    <property type="nucleotide sequence ID" value="XM_013461733.1"/>
</dbReference>
<accession>A0A0D2EMG0</accession>
<proteinExistence type="inferred from homology"/>
<dbReference type="SUPFAM" id="SSF48264">
    <property type="entry name" value="Cytochrome P450"/>
    <property type="match status" value="1"/>
</dbReference>
<feature type="signal peptide" evidence="3">
    <location>
        <begin position="1"/>
        <end position="22"/>
    </location>
</feature>
<dbReference type="GO" id="GO:0020037">
    <property type="term" value="F:heme binding"/>
    <property type="evidence" value="ECO:0007669"/>
    <property type="project" value="InterPro"/>
</dbReference>
<keyword evidence="5" id="KW-1185">Reference proteome</keyword>
<comment type="similarity">
    <text evidence="1">Belongs to the cytochrome P450 family.</text>
</comment>
<evidence type="ECO:0000256" key="3">
    <source>
        <dbReference type="SAM" id="SignalP"/>
    </source>
</evidence>
<protein>
    <recommendedName>
        <fullName evidence="6">Cytochrome P450</fullName>
    </recommendedName>
</protein>
<feature type="binding site" description="axial binding residue" evidence="2">
    <location>
        <position position="494"/>
    </location>
    <ligand>
        <name>heme</name>
        <dbReference type="ChEBI" id="CHEBI:30413"/>
    </ligand>
    <ligandPart>
        <name>Fe</name>
        <dbReference type="ChEBI" id="CHEBI:18248"/>
    </ligandPart>
</feature>